<evidence type="ECO:0000313" key="2">
    <source>
        <dbReference type="EMBL" id="AAZ70921.1"/>
    </source>
</evidence>
<sequence length="317" mass="36626">MAISSFNFHRGVSVIKLYNEIPGACKWQIVEPINKGWSNDQKYYIRSADGRELLLRISDISQYENKKKDFEAIKQLDNLDILISRPINFGICNNGQSVYSLLTWITGKDAEYILPELNSKEQYRLGVKAGEILRIIHQVPAAKNQISWPDHFNQKINRNIAYYEACGIHLEGADKIIEYIEQNRYLLENRPQCFQHGDYHVGNMIITKSGELGIIDFNRLDYGDPWEEFNRITWCADISALFASGRINGYFHHKVPALFFKLMALYVASNQLSSIPGAIKFGNKEINTMLRQAKNVLEWYDGFETCIPKWYISNPVK</sequence>
<dbReference type="PANTHER" id="PTHR41283">
    <property type="entry name" value="AMINOGLYCOSIDE PHOSPHOTRANSFERASE"/>
    <property type="match status" value="1"/>
</dbReference>
<dbReference type="Pfam" id="PF01636">
    <property type="entry name" value="APH"/>
    <property type="match status" value="1"/>
</dbReference>
<accession>Q46B21</accession>
<dbReference type="HOGENOM" id="CLU_078715_0_0_2"/>
<dbReference type="KEGG" id="mba:Mbar_A1987"/>
<dbReference type="PANTHER" id="PTHR41283:SF1">
    <property type="entry name" value="AMINOGLYCOSIDE PHOSPHOTRANSFERASE DOMAIN-CONTAINING PROTEIN"/>
    <property type="match status" value="1"/>
</dbReference>
<proteinExistence type="predicted"/>
<reference evidence="2" key="1">
    <citation type="submission" date="2006-06" db="EMBL/GenBank/DDBJ databases">
        <title>Complete sequence of chromosome 1 of Methanosarcina barkeri str. fusaro.</title>
        <authorList>
            <person name="Copeland A."/>
            <person name="Lucas S."/>
            <person name="Lapidus A."/>
            <person name="Barry K."/>
            <person name="Detter J.C."/>
            <person name="Glavina T."/>
            <person name="Hammon N."/>
            <person name="Israni S."/>
            <person name="Pitluck S."/>
            <person name="Goodwin L.A."/>
            <person name="Saunders E.H."/>
            <person name="Schmutz J."/>
            <person name="Larimer F."/>
            <person name="Land M."/>
            <person name="Anderson I."/>
            <person name="Richardson P."/>
        </authorList>
    </citation>
    <scope>NUCLEOTIDE SEQUENCE</scope>
    <source>
        <strain evidence="2">Fusaro</strain>
    </source>
</reference>
<evidence type="ECO:0000259" key="1">
    <source>
        <dbReference type="Pfam" id="PF01636"/>
    </source>
</evidence>
<dbReference type="InterPro" id="IPR011009">
    <property type="entry name" value="Kinase-like_dom_sf"/>
</dbReference>
<dbReference type="AlphaFoldDB" id="Q46B21"/>
<dbReference type="STRING" id="269797.Mbar_A1987"/>
<dbReference type="eggNOG" id="arCOG05239">
    <property type="taxonomic scope" value="Archaea"/>
</dbReference>
<organism evidence="2">
    <name type="scientific">Methanosarcina barkeri (strain Fusaro / DSM 804)</name>
    <dbReference type="NCBI Taxonomy" id="269797"/>
    <lineage>
        <taxon>Archaea</taxon>
        <taxon>Methanobacteriati</taxon>
        <taxon>Methanobacteriota</taxon>
        <taxon>Stenosarchaea group</taxon>
        <taxon>Methanomicrobia</taxon>
        <taxon>Methanosarcinales</taxon>
        <taxon>Methanosarcinaceae</taxon>
        <taxon>Methanosarcina</taxon>
    </lineage>
</organism>
<dbReference type="SUPFAM" id="SSF56112">
    <property type="entry name" value="Protein kinase-like (PK-like)"/>
    <property type="match status" value="1"/>
</dbReference>
<name>Q46B21_METBF</name>
<dbReference type="Gene3D" id="3.90.1200.10">
    <property type="match status" value="1"/>
</dbReference>
<dbReference type="InterPro" id="IPR002575">
    <property type="entry name" value="Aminoglycoside_PTrfase"/>
</dbReference>
<feature type="domain" description="Aminoglycoside phosphotransferase" evidence="1">
    <location>
        <begin position="30"/>
        <end position="252"/>
    </location>
</feature>
<dbReference type="EMBL" id="CP000099">
    <property type="protein sequence ID" value="AAZ70921.1"/>
    <property type="molecule type" value="Genomic_DNA"/>
</dbReference>
<protein>
    <recommendedName>
        <fullName evidence="1">Aminoglycoside phosphotransferase domain-containing protein</fullName>
    </recommendedName>
</protein>
<gene>
    <name evidence="2" type="ordered locus">Mbar_A1987</name>
</gene>
<dbReference type="PaxDb" id="269797-Mbar_A1987"/>